<dbReference type="eggNOG" id="ENOG50342CR">
    <property type="taxonomic scope" value="Bacteria"/>
</dbReference>
<dbReference type="EMBL" id="AP011540">
    <property type="protein sequence ID" value="BAI64093.1"/>
    <property type="molecule type" value="Genomic_DNA"/>
</dbReference>
<proteinExistence type="predicted"/>
<reference evidence="1 2" key="3">
    <citation type="journal article" date="2010" name="Sequencing">
        <title>Complete Genome Sequence of Rothia mucilaginosa DY-18: A Clinical Isolate with Dense Meshwork-Like Structures from a Persistent Apical Periodontitis Lesion.</title>
        <authorList>
            <person name="Yamane K."/>
            <person name="Nambu T."/>
            <person name="Yamanaka T."/>
            <person name="Mashimo C."/>
            <person name="Sugimori C."/>
            <person name="Leung K.-P."/>
            <person name="Fukushima H."/>
        </authorList>
    </citation>
    <scope>NUCLEOTIDE SEQUENCE [LARGE SCALE GENOMIC DNA]</scope>
    <source>
        <strain evidence="1 2">DY-18</strain>
    </source>
</reference>
<dbReference type="Proteomes" id="UP000001883">
    <property type="component" value="Chromosome"/>
</dbReference>
<accession>D2NR17</accession>
<gene>
    <name evidence="1" type="ordered locus">RMDY18_02610</name>
</gene>
<reference evidence="1 2" key="2">
    <citation type="journal article" date="2010" name="J Osaka Dent Univ">
        <title>Isolation and identification of Rothia mucilaginosa from persistent apical periodontitis lesions.</title>
        <authorList>
            <person name="Yamane K."/>
            <person name="Yoshida M."/>
            <person name="Fujihira T."/>
            <person name="Baba T."/>
            <person name="Tsuji N."/>
            <person name="Hayashi H."/>
            <person name="Sugimori C."/>
            <person name="Yamanaka T."/>
            <person name="Mashimo C."/>
            <person name="Nambu T."/>
            <person name="Kawai H."/>
            <person name="Fukushima H."/>
        </authorList>
    </citation>
    <scope>NUCLEOTIDE SEQUENCE [LARGE SCALE GENOMIC DNA]</scope>
    <source>
        <strain evidence="1 2">DY-18</strain>
    </source>
</reference>
<name>D2NR17_ROTMD</name>
<dbReference type="HOGENOM" id="CLU_1189195_0_0_11"/>
<sequence length="233" mass="24162">MRRERDWGIRSRGLSATLASRTANHVAHTALGVDERLVVFTVVVDLAAQVRNVGLNDGGVAVEVVLPHVVKNLRLGQHTVGVEHQVVQQVELGGGEVNLFVTEEHFVGVHVQGEGINAQYGVVLFLDAAATAQNRADAGNNLVEGEGLGDVVVTTGTQTGHLILGGVLCGQEEHGGGGAVFAQAAGHLEAVHAGHHDVQDDEVGIFGVCLFEGFAAVAGGNYFKTGETQGGGE</sequence>
<protein>
    <submittedName>
        <fullName evidence="1">Transcriptional regulator</fullName>
    </submittedName>
</protein>
<organism evidence="1 2">
    <name type="scientific">Rothia mucilaginosa (strain DY-18)</name>
    <name type="common">Stomatococcus mucilaginosus</name>
    <dbReference type="NCBI Taxonomy" id="680646"/>
    <lineage>
        <taxon>Bacteria</taxon>
        <taxon>Bacillati</taxon>
        <taxon>Actinomycetota</taxon>
        <taxon>Actinomycetes</taxon>
        <taxon>Micrococcales</taxon>
        <taxon>Micrococcaceae</taxon>
        <taxon>Rothia</taxon>
    </lineage>
</organism>
<dbReference type="AlphaFoldDB" id="D2NR17"/>
<evidence type="ECO:0000313" key="2">
    <source>
        <dbReference type="Proteomes" id="UP000001883"/>
    </source>
</evidence>
<keyword evidence="2" id="KW-1185">Reference proteome</keyword>
<dbReference type="KEGG" id="rmu:RMDY18_02610"/>
<evidence type="ECO:0000313" key="1">
    <source>
        <dbReference type="EMBL" id="BAI64093.1"/>
    </source>
</evidence>
<reference evidence="2" key="1">
    <citation type="submission" date="2009-07" db="EMBL/GenBank/DDBJ databases">
        <title>Complete genome sequence of Rothia mucilaginosa DJ.</title>
        <authorList>
            <person name="Yamane K."/>
            <person name="Nambu T."/>
            <person name="Mashimo C."/>
            <person name="Sugimori C."/>
            <person name="Yamanaka T."/>
            <person name="Leung K."/>
            <person name="Fukushima H."/>
        </authorList>
    </citation>
    <scope>NUCLEOTIDE SEQUENCE [LARGE SCALE GENOMIC DNA]</scope>
    <source>
        <strain evidence="2">DY-18</strain>
    </source>
</reference>